<feature type="disulfide bond" evidence="15">
    <location>
        <begin position="1386"/>
        <end position="1403"/>
    </location>
</feature>
<feature type="domain" description="EGF-like" evidence="19">
    <location>
        <begin position="673"/>
        <end position="711"/>
    </location>
</feature>
<dbReference type="InterPro" id="IPR010307">
    <property type="entry name" value="Laminin_dom_II"/>
</dbReference>
<dbReference type="Pfam" id="PF02210">
    <property type="entry name" value="Laminin_G_2"/>
    <property type="match status" value="3"/>
</dbReference>
<feature type="domain" description="Laminin EGF-like" evidence="20">
    <location>
        <begin position="421"/>
        <end position="464"/>
    </location>
</feature>
<dbReference type="OMA" id="LAKQLEX"/>
<dbReference type="Pfam" id="PF24973">
    <property type="entry name" value="EGF_LMN_ATRN"/>
    <property type="match status" value="1"/>
</dbReference>
<evidence type="ECO:0000256" key="15">
    <source>
        <dbReference type="PROSITE-ProRule" id="PRU00460"/>
    </source>
</evidence>
<dbReference type="GO" id="GO:0042995">
    <property type="term" value="C:cell projection"/>
    <property type="evidence" value="ECO:0007669"/>
    <property type="project" value="UniProtKB-SubCell"/>
</dbReference>
<dbReference type="Gene3D" id="2.60.120.200">
    <property type="match status" value="5"/>
</dbReference>
<dbReference type="FunFam" id="2.10.25.10:FF:000084">
    <property type="entry name" value="Laminin subunit alpha 3"/>
    <property type="match status" value="1"/>
</dbReference>
<evidence type="ECO:0000256" key="3">
    <source>
        <dbReference type="ARBA" id="ARBA00022525"/>
    </source>
</evidence>
<dbReference type="FunFam" id="2.10.25.10:FF:000388">
    <property type="entry name" value="Laminin subunit alpha"/>
    <property type="match status" value="1"/>
</dbReference>
<protein>
    <submittedName>
        <fullName evidence="23">Laminin subunit alpha 3</fullName>
    </submittedName>
</protein>
<feature type="domain" description="Laminin G" evidence="18">
    <location>
        <begin position="3097"/>
        <end position="3267"/>
    </location>
</feature>
<dbReference type="FunFam" id="2.10.25.10:FF:000069">
    <property type="entry name" value="Laminin subunit alpha 1"/>
    <property type="match status" value="1"/>
</dbReference>
<dbReference type="InterPro" id="IPR050440">
    <property type="entry name" value="Laminin/Netrin_ECM"/>
</dbReference>
<comment type="subcellular location">
    <subcellularLocation>
        <location evidence="2">Cell projection</location>
    </subcellularLocation>
    <subcellularLocation>
        <location evidence="1">Secreted</location>
        <location evidence="1">Extracellular space</location>
        <location evidence="1">Extracellular matrix</location>
        <location evidence="1">Basement membrane</location>
    </subcellularLocation>
</comment>
<dbReference type="FunFam" id="2.10.25.10:FF:000090">
    <property type="entry name" value="laminin subunit alpha"/>
    <property type="match status" value="1"/>
</dbReference>
<dbReference type="GO" id="GO:0007411">
    <property type="term" value="P:axon guidance"/>
    <property type="evidence" value="ECO:0000318"/>
    <property type="project" value="GO_Central"/>
</dbReference>
<dbReference type="GO" id="GO:0030334">
    <property type="term" value="P:regulation of cell migration"/>
    <property type="evidence" value="ECO:0007669"/>
    <property type="project" value="InterPro"/>
</dbReference>
<dbReference type="EMBL" id="AHAT01004132">
    <property type="status" value="NOT_ANNOTATED_CDS"/>
    <property type="molecule type" value="Genomic_DNA"/>
</dbReference>
<keyword evidence="3" id="KW-0964">Secreted</keyword>
<evidence type="ECO:0000256" key="8">
    <source>
        <dbReference type="ARBA" id="ARBA00022889"/>
    </source>
</evidence>
<evidence type="ECO:0000256" key="2">
    <source>
        <dbReference type="ARBA" id="ARBA00004316"/>
    </source>
</evidence>
<dbReference type="InterPro" id="IPR000034">
    <property type="entry name" value="Laminin_IV"/>
</dbReference>
<dbReference type="FunFam" id="2.10.25.10:FF:000082">
    <property type="entry name" value="Laminin subunit alpha 1"/>
    <property type="match status" value="1"/>
</dbReference>
<feature type="domain" description="Laminin EGF-like" evidence="20">
    <location>
        <begin position="1806"/>
        <end position="1852"/>
    </location>
</feature>
<keyword evidence="9 16" id="KW-0175">Coiled coil</keyword>
<keyword evidence="24" id="KW-1185">Reference proteome</keyword>
<feature type="disulfide bond" evidence="15">
    <location>
        <begin position="784"/>
        <end position="796"/>
    </location>
</feature>
<dbReference type="GO" id="GO:0009887">
    <property type="term" value="P:animal organ morphogenesis"/>
    <property type="evidence" value="ECO:0000318"/>
    <property type="project" value="GO_Central"/>
</dbReference>
<keyword evidence="7" id="KW-0084">Basement membrane</keyword>
<dbReference type="InterPro" id="IPR000742">
    <property type="entry name" value="EGF"/>
</dbReference>
<dbReference type="InterPro" id="IPR013320">
    <property type="entry name" value="ConA-like_dom_sf"/>
</dbReference>
<dbReference type="FunFam" id="2.10.25.10:FF:000209">
    <property type="entry name" value="Laminin subunit alpha 5"/>
    <property type="match status" value="1"/>
</dbReference>
<dbReference type="PROSITE" id="PS00022">
    <property type="entry name" value="EGF_1"/>
    <property type="match status" value="2"/>
</dbReference>
<feature type="domain" description="Laminin EGF-like" evidence="20">
    <location>
        <begin position="731"/>
        <end position="783"/>
    </location>
</feature>
<evidence type="ECO:0000256" key="14">
    <source>
        <dbReference type="PROSITE-ProRule" id="PRU00076"/>
    </source>
</evidence>
<feature type="disulfide bond" evidence="15">
    <location>
        <begin position="500"/>
        <end position="517"/>
    </location>
</feature>
<dbReference type="PROSITE" id="PS50026">
    <property type="entry name" value="EGF_3"/>
    <property type="match status" value="1"/>
</dbReference>
<keyword evidence="14" id="KW-0245">EGF-like domain</keyword>
<feature type="disulfide bond" evidence="15">
    <location>
        <begin position="519"/>
        <end position="528"/>
    </location>
</feature>
<feature type="disulfide bond" evidence="15">
    <location>
        <begin position="634"/>
        <end position="646"/>
    </location>
</feature>
<dbReference type="OrthoDB" id="5984158at2759"/>
<dbReference type="Pfam" id="PF00055">
    <property type="entry name" value="Laminin_N"/>
    <property type="match status" value="1"/>
</dbReference>
<feature type="disulfide bond" evidence="15">
    <location>
        <begin position="544"/>
        <end position="556"/>
    </location>
</feature>
<dbReference type="FunFam" id="2.10.25.10:FF:000224">
    <property type="entry name" value="Usherin"/>
    <property type="match status" value="1"/>
</dbReference>
<feature type="domain" description="Laminin EGF-like" evidence="20">
    <location>
        <begin position="544"/>
        <end position="588"/>
    </location>
</feature>
<dbReference type="PROSITE" id="PS01248">
    <property type="entry name" value="EGF_LAM_1"/>
    <property type="match status" value="7"/>
</dbReference>
<evidence type="ECO:0000256" key="6">
    <source>
        <dbReference type="ARBA" id="ARBA00022737"/>
    </source>
</evidence>
<dbReference type="PANTHER" id="PTHR10574:SF445">
    <property type="entry name" value="LAMININ SUBUNIT ALPHA 3"/>
    <property type="match status" value="1"/>
</dbReference>
<dbReference type="FunFam" id="2.60.120.200:FF:000361">
    <property type="entry name" value="Laminin, alpha 3"/>
    <property type="match status" value="1"/>
</dbReference>
<evidence type="ECO:0000259" key="21">
    <source>
        <dbReference type="PROSITE" id="PS51115"/>
    </source>
</evidence>
<dbReference type="eggNOG" id="KOG1836">
    <property type="taxonomic scope" value="Eukaryota"/>
</dbReference>
<dbReference type="PROSITE" id="PS51115">
    <property type="entry name" value="LAMININ_IVA"/>
    <property type="match status" value="1"/>
</dbReference>
<keyword evidence="4" id="KW-0272">Extracellular matrix</keyword>
<reference evidence="23" key="3">
    <citation type="submission" date="2025-09" db="UniProtKB">
        <authorList>
            <consortium name="Ensembl"/>
        </authorList>
    </citation>
    <scope>IDENTIFICATION</scope>
</reference>
<dbReference type="InterPro" id="IPR009254">
    <property type="entry name" value="Laminin_aI"/>
</dbReference>
<dbReference type="GO" id="GO:0005576">
    <property type="term" value="C:extracellular region"/>
    <property type="evidence" value="ECO:0007669"/>
    <property type="project" value="UniProtKB-ARBA"/>
</dbReference>
<dbReference type="EMBL" id="AHAT01004133">
    <property type="status" value="NOT_ANNOTATED_CDS"/>
    <property type="molecule type" value="Genomic_DNA"/>
</dbReference>
<dbReference type="FunFam" id="2.10.25.10:FF:000106">
    <property type="entry name" value="Heparan sulfate proteoglycan 2"/>
    <property type="match status" value="1"/>
</dbReference>
<feature type="domain" description="Laminin G" evidence="18">
    <location>
        <begin position="2889"/>
        <end position="3047"/>
    </location>
</feature>
<feature type="disulfide bond" evidence="15">
    <location>
        <begin position="564"/>
        <end position="573"/>
    </location>
</feature>
<reference evidence="24" key="1">
    <citation type="submission" date="2011-12" db="EMBL/GenBank/DDBJ databases">
        <title>The Draft Genome of Lepisosteus oculatus.</title>
        <authorList>
            <consortium name="The Broad Institute Genome Assembly &amp; Analysis Group"/>
            <consortium name="Computational R&amp;D Group"/>
            <consortium name="and Sequencing Platform"/>
            <person name="Di Palma F."/>
            <person name="Alfoldi J."/>
            <person name="Johnson J."/>
            <person name="Berlin A."/>
            <person name="Gnerre S."/>
            <person name="Jaffe D."/>
            <person name="MacCallum I."/>
            <person name="Young S."/>
            <person name="Walker B.J."/>
            <person name="Lander E.S."/>
            <person name="Lindblad-Toh K."/>
        </authorList>
    </citation>
    <scope>NUCLEOTIDE SEQUENCE [LARGE SCALE GENOMIC DNA]</scope>
</reference>
<dbReference type="InParanoid" id="W5LZT2"/>
<feature type="domain" description="Laminin EGF-like" evidence="20">
    <location>
        <begin position="589"/>
        <end position="633"/>
    </location>
</feature>
<feature type="disulfide bond" evidence="15">
    <location>
        <begin position="498"/>
        <end position="510"/>
    </location>
</feature>
<dbReference type="EMBL" id="AHAT01004130">
    <property type="status" value="NOT_ANNOTATED_CDS"/>
    <property type="molecule type" value="Genomic_DNA"/>
</dbReference>
<keyword evidence="12" id="KW-0966">Cell projection</keyword>
<keyword evidence="13 15" id="KW-0424">Laminin EGF-like domain</keyword>
<evidence type="ECO:0000259" key="22">
    <source>
        <dbReference type="PROSITE" id="PS51117"/>
    </source>
</evidence>
<evidence type="ECO:0000259" key="18">
    <source>
        <dbReference type="PROSITE" id="PS50025"/>
    </source>
</evidence>
<feature type="disulfide bond" evidence="15">
    <location>
        <begin position="805"/>
        <end position="814"/>
    </location>
</feature>
<dbReference type="CDD" id="cd00055">
    <property type="entry name" value="EGF_Lam"/>
    <property type="match status" value="16"/>
</dbReference>
<evidence type="ECO:0000256" key="10">
    <source>
        <dbReference type="ARBA" id="ARBA00023157"/>
    </source>
</evidence>
<feature type="domain" description="Laminin EGF-like" evidence="20">
    <location>
        <begin position="784"/>
        <end position="830"/>
    </location>
</feature>
<dbReference type="GO" id="GO:0030155">
    <property type="term" value="P:regulation of cell adhesion"/>
    <property type="evidence" value="ECO:0007669"/>
    <property type="project" value="InterPro"/>
</dbReference>
<dbReference type="SMART" id="SM00180">
    <property type="entry name" value="EGF_Lam"/>
    <property type="match status" value="16"/>
</dbReference>
<feature type="domain" description="Laminin G" evidence="18">
    <location>
        <begin position="2509"/>
        <end position="2716"/>
    </location>
</feature>
<dbReference type="Gene3D" id="2.10.25.10">
    <property type="entry name" value="Laminin"/>
    <property type="match status" value="14"/>
</dbReference>
<dbReference type="GO" id="GO:0005604">
    <property type="term" value="C:basement membrane"/>
    <property type="evidence" value="ECO:0000318"/>
    <property type="project" value="GO_Central"/>
</dbReference>
<keyword evidence="10 14" id="KW-1015">Disulfide bond</keyword>
<feature type="signal peptide" evidence="17">
    <location>
        <begin position="1"/>
        <end position="30"/>
    </location>
</feature>
<dbReference type="GO" id="GO:0005102">
    <property type="term" value="F:signaling receptor binding"/>
    <property type="evidence" value="ECO:0007669"/>
    <property type="project" value="InterPro"/>
</dbReference>
<evidence type="ECO:0000256" key="7">
    <source>
        <dbReference type="ARBA" id="ARBA00022869"/>
    </source>
</evidence>
<evidence type="ECO:0000256" key="13">
    <source>
        <dbReference type="ARBA" id="ARBA00023292"/>
    </source>
</evidence>
<feature type="domain" description="Laminin EGF-like" evidence="20">
    <location>
        <begin position="1523"/>
        <end position="1573"/>
    </location>
</feature>
<organism evidence="23 24">
    <name type="scientific">Lepisosteus oculatus</name>
    <name type="common">Spotted gar</name>
    <dbReference type="NCBI Taxonomy" id="7918"/>
    <lineage>
        <taxon>Eukaryota</taxon>
        <taxon>Metazoa</taxon>
        <taxon>Chordata</taxon>
        <taxon>Craniata</taxon>
        <taxon>Vertebrata</taxon>
        <taxon>Euteleostomi</taxon>
        <taxon>Actinopterygii</taxon>
        <taxon>Neopterygii</taxon>
        <taxon>Holostei</taxon>
        <taxon>Semionotiformes</taxon>
        <taxon>Lepisosteidae</taxon>
        <taxon>Lepisosteus</taxon>
    </lineage>
</organism>
<keyword evidence="8" id="KW-0130">Cell adhesion</keyword>
<dbReference type="PRINTS" id="PR00011">
    <property type="entry name" value="EGFLAMININ"/>
</dbReference>
<name>W5LZT2_LEPOC</name>
<dbReference type="Pfam" id="PF00052">
    <property type="entry name" value="Laminin_B"/>
    <property type="match status" value="1"/>
</dbReference>
<feature type="disulfide bond" evidence="15">
    <location>
        <begin position="754"/>
        <end position="763"/>
    </location>
</feature>
<feature type="domain" description="Laminin EGF-like" evidence="20">
    <location>
        <begin position="634"/>
        <end position="679"/>
    </location>
</feature>
<evidence type="ECO:0000313" key="23">
    <source>
        <dbReference type="Ensembl" id="ENSLOCP00000001639.1"/>
    </source>
</evidence>
<dbReference type="Pfam" id="PF06009">
    <property type="entry name" value="Laminin_II"/>
    <property type="match status" value="1"/>
</dbReference>
<feature type="disulfide bond" evidence="14">
    <location>
        <begin position="682"/>
        <end position="699"/>
    </location>
</feature>
<dbReference type="PROSITE" id="PS51117">
    <property type="entry name" value="LAMININ_NTER"/>
    <property type="match status" value="1"/>
</dbReference>
<feature type="domain" description="Laminin EGF-like" evidence="20">
    <location>
        <begin position="1384"/>
        <end position="1429"/>
    </location>
</feature>
<dbReference type="Bgee" id="ENSLOCG00000001396">
    <property type="expression patterns" value="Expressed in zone of skin and 10 other cell types or tissues"/>
</dbReference>
<dbReference type="SMART" id="SM00282">
    <property type="entry name" value="LamG"/>
    <property type="match status" value="4"/>
</dbReference>
<feature type="chain" id="PRO_5004865405" evidence="17">
    <location>
        <begin position="31"/>
        <end position="3450"/>
    </location>
</feature>
<feature type="disulfide bond" evidence="15">
    <location>
        <begin position="1523"/>
        <end position="1535"/>
    </location>
</feature>
<dbReference type="Pfam" id="PF06008">
    <property type="entry name" value="Laminin_I"/>
    <property type="match status" value="1"/>
</dbReference>
<dbReference type="InterPro" id="IPR002049">
    <property type="entry name" value="LE_dom"/>
</dbReference>
<dbReference type="GO" id="GO:0005201">
    <property type="term" value="F:extracellular matrix structural constituent"/>
    <property type="evidence" value="ECO:0000318"/>
    <property type="project" value="GO_Central"/>
</dbReference>
<evidence type="ECO:0000256" key="12">
    <source>
        <dbReference type="ARBA" id="ARBA00023273"/>
    </source>
</evidence>
<dbReference type="Pfam" id="PF00053">
    <property type="entry name" value="EGF_laminin"/>
    <property type="match status" value="14"/>
</dbReference>
<dbReference type="CDD" id="cd00110">
    <property type="entry name" value="LamG"/>
    <property type="match status" value="4"/>
</dbReference>
<feature type="disulfide bond" evidence="15">
    <location>
        <begin position="655"/>
        <end position="664"/>
    </location>
</feature>
<feature type="coiled-coil region" evidence="16">
    <location>
        <begin position="2084"/>
        <end position="2399"/>
    </location>
</feature>
<feature type="coiled-coil region" evidence="16">
    <location>
        <begin position="1948"/>
        <end position="2002"/>
    </location>
</feature>
<feature type="disulfide bond" evidence="15">
    <location>
        <begin position="1384"/>
        <end position="1396"/>
    </location>
</feature>
<sequence length="3450" mass="380308">MSDMARRTRRSTPAAPLFPLFLALLHSVRAQLPANEVAGFSLHPPYFNLAEGARISATATCGEDEAGRPKTELYCKLVGGPAAGLASQTIQGQFCGYCNSHDPSTAHPASNAIDGTERWWQSPPLSSGLEYNEVNVTMDLGQLFHVAYVLIKFANSPRPDLWVLEHSVDFGRTYSAWQYFAHAKGDCIERFGKDPNGRIYRDDDQICTTEYSRIVPLENGEIVVSLVNGRPGAKNFSYSPVLQDFTKATNIRLHFLRTNTLLGHLISKAQRDPTVTRRYYYSIKDISVGGRCVCHGHAQVCDARNPANPFRLQCDCQHNTCGETCDRCCPGFNQKPWQVATSESANACEACECHSHTSECYYDPEVDRRRASLNIYGRYEGGGVCINCQHNTAGINCERCRQGYYRPYGVPKESPTGCIPCRCDPRSSEGCEEGSGRCSCKPNFSGENCERCADGHYGFPQCIRFPVFPTTTKSPADHIVDSKTCPARYFGPPNCQPCRCSGPGAADQFCDMLTGDCRCRTEFQGKYCERCAPGHFNYPNCQACFCNPAGCQPEVCDASGQCLCRPEVEGSRCDQCRSGYHSFPVCQACSCEGAGAVDQTCGPRGQCRCHTNYAGLKCNQCAPGHYGYPSCYSCQCHPEGSSPAPCDQVSGQCSCRPGVAGLRCDRCAEGGFDFPLCQVPNCNPAGTEFNALDTHPGSCQCLPDVEGPFCDRCKPLYWNLAQENPNGCIECQCEVKGTVSGIGECQQQSGECYCKPNTCSHTCNACKDGYFNLQKSSYFGCQGCQCDVGGSVSHACDERSGQCQCRPHVVGRTCNQPESNFYFPDLHHIKYEVEDGVTPSGRTARFGYDQREFPDFSWRGYATMSSAQNEVRVTVHVDEARHSLFSVILRFVNPGDTALYGRVTASQVRASTGPGQSKEVIFPPSSSPAFITVPGNGFTDPFPLLPGKWVISIKAEGVLLDYLVLLPSSYYEAPILSLKVTEPCTYESSAENSDWNCLLYKHVPMDGFPAALGTEGLHSTRVEVRIQQPTPQHPEMVSFSGRQARLQQTLRVPQPGKYVVVLEYASEDEALQSVTVMIGDQPAGATQGRVNIFSCKYSFLCRSAAVDEQNRIAVYELPHKFELLLQASTARFLLYKAYVVPAEEFSTEYVNPKVFCISTPGRFSEDSRFCIPSKYELPPSATVLDAVRDGRLSFGSELPQSSVLQQGTQGGGPLSPYNPRGDGVLLKFPQNQISFRTRLPREGRYVFVVHFRQPEHLSYAVRVQVDGGRPWLGSFNASYCPHVSGCRDQVIAENRIVLDVPEQELVLTLAIPQGKTLTMDYILVVPADNYTPDLLSEKRLDKSFDFIHKCGGNSFYIDPVSSSPFCKDSARSLVAFFNGGALPCGCDEAGATGPACAADGGQCTCRLNVIGRRCSRCATGYYGFPYCRPCDCGRRLCDEVTGQCICPPQTVKPSCDVCQEQTFAFHPLVGCEECNCSRRGVVSSAITDCDRADGQCRCRPRIAGRKCDVCAAGYYRFPECVPCDCNLGGARPEVCDPQTGRCLCKKNVVGAKCDACRPGSFYFDPANPNGCTSCFCFGATSQCRKSGKRRSKFVSMRMWRLEKLDQEEVPAVFNPASNTVVADIQELPASVHDLYWVAPPSYLGDRVSSYGGYLTYQVKSFGIPSEGMKLLERRADVQLTGQQMTLVHLDPQNPSPDKLYQGRVQLVEGNFRHATTSSPVSREELMMVLAGLGGLRVRALHFSESQRLSLGEVGLEEASSSGSGVAASAVEECTCPPELRGDSCQKCAPGYYRDKTGPYLGRCVPCTCNGLSSECEDGTGKCLNCQHNTAGDKCERCKEGFYGDALQKNCQVCPCPFNILSNSFATGCKDVGGGFECVCKPGYAGRKCERCAPGYYGDPMAFGGSCRPCNCNNGNPSSCDPRTGVCRSNEEPKDTTSDGQCQECDSCVQTLLSDLERMDDELLSLKSQLENAGASSIAKEKMKNLEDAIAATKNLISKYSSSLDSQKSKVSGLESDTINLTQDINILKEKAERNSLNSQIIMGNIDLTSQRAMNLVTEARTVFGNVQELLRSFTERVDGQGVPGEDFQRMLADAERMVREMEQRSCSAQKEMAHKEKDEAKKLLDRVQNDLTKQLENNQQAAKRVGGLLNQYESKLEDLEEALKQAREAVKKANDQNGVNALSLRDAVKRMEDLQEERNKVASQIGIAKAQVEQTEDLLGKLQDSKKEYEELAAKLDGAKTDLSRKVNELSKAASKEDIVERAEKHAENLDRLASELQEAVKNASGSSEVRCAVEAIEAYKNITDAVKAAEDAAKQAKAAADKALRDVQQEDLTRRAKDLKNSAANLLSEAGEEQNDLKTATSDLATLQNRLKDAEKKKKSLQNDLLTAQNELDQIRRADIGDAIEEAKGKAADVNMKVENVMGRVKTIDNELSKINIGRPVDSNLEKIIAEVDQSVQNLTNTIPSLLDKFSMIEEMNSQMAPPSNISENIKRIKELIAMARNAADKIVVPMKFDGNAHVELRPPSSTEDLKAYTSLSFYLQRPVFRGDRRRRQASDSGDLFVLYLGSKDVSKDYIGMGLKNNRLFCIYKLMGEEYEINVDTSVTDSKTEESILDKIDFNRIYQDAEVYYTKLFTSNNPDPPKQLTNAGKYTRNLLSLEPSEVVFYVGGYPDSFTPPSPLNLPKYRGCIEFSSMNDKFISLYNFKNAVNVNVETPCKRYKRGSEFWYFEGTGYAKIAIGKSVGTFRQDILCRAENGLLFYIGNEDSFYSVSIENGFIVWRSKERNAPLKESRGENKIFPSDTLKSFNIILTRDKFIISGAEKLISDYNGIGTYTEYYIGGIPMSIRESKNITTPPLKGCLKNIQSPEGNAQFEESVGVSPGCPNDFLISRDATFSLGSSLTTSADSFDLGKDVMVAMGFRTTEKTGLLLHNIQADTGMELSLDNGFVVFKFKDKVWKSNYKYEDGKWHYLTAAKTSQSITLRIDEEDEGRDQPSSSLVTSMNTPNIILGKDTFEGCLTNVYMRRPVLYKPEDLSRFSSTGNVSVGSCSAEKPPLSMMARTSLSRSSLRRGNEVKEEAMELERVQNTSGCRLPDRVRNAFQLGESHGRLEYNVTPQIFQDRSHISLDIRTKSQEGLIFYAANKFGTSHVALYINNGRIKLSLSSPGKKRKIFNKEKYNDGKWHTVMFSWEKRSFRLVVDGLRAQDGDFTQVSSLQLQPPIYLGNVPALSASSKLQILPKNSVVGCIRNFKLNDRPMAEPTDNYGVPPCFEGNMESGAYFSGNGGYVVLDKSFVVGVNFELVFEIHPRNLTGVLFHVSGQSGHHLSLFIKKGEVIVQVNNGAGDFRVAVTPQPTFCDGAFHRIAVIKRNNVVQLDVDTEGRYTVGPSSSYTTQTRDPLYVGGIPDPSQRPELPVSASFVGCLQNVRINGDLASFSKAVEVYGPVSLRSCPAS</sequence>
<feature type="disulfide bond" evidence="15">
    <location>
        <begin position="589"/>
        <end position="601"/>
    </location>
</feature>
<keyword evidence="11" id="KW-0325">Glycoprotein</keyword>
<dbReference type="STRING" id="7918.ENSLOCP00000001639"/>
<feature type="disulfide bond" evidence="15">
    <location>
        <begin position="1405"/>
        <end position="1414"/>
    </location>
</feature>
<feature type="disulfide bond" evidence="15">
    <location>
        <begin position="786"/>
        <end position="803"/>
    </location>
</feature>
<keyword evidence="6" id="KW-0677">Repeat</keyword>
<dbReference type="PROSITE" id="PS50027">
    <property type="entry name" value="EGF_LAM_2"/>
    <property type="match status" value="12"/>
</dbReference>
<dbReference type="GO" id="GO:0007155">
    <property type="term" value="P:cell adhesion"/>
    <property type="evidence" value="ECO:0007669"/>
    <property type="project" value="UniProtKB-KW"/>
</dbReference>
<dbReference type="GeneID" id="102696521"/>
<dbReference type="FunFam" id="2.10.25.10:FF:000083">
    <property type="entry name" value="Laminin subunit alpha"/>
    <property type="match status" value="1"/>
</dbReference>
<dbReference type="Gene3D" id="2.60.120.260">
    <property type="entry name" value="Galactose-binding domain-like"/>
    <property type="match status" value="1"/>
</dbReference>
<feature type="domain" description="Laminin EGF-like" evidence="20">
    <location>
        <begin position="1474"/>
        <end position="1522"/>
    </location>
</feature>
<feature type="domain" description="Laminin G" evidence="18">
    <location>
        <begin position="3274"/>
        <end position="3447"/>
    </location>
</feature>
<feature type="disulfide bond" evidence="15">
    <location>
        <begin position="1879"/>
        <end position="1888"/>
    </location>
</feature>
<feature type="domain" description="Laminin EGF-like" evidence="20">
    <location>
        <begin position="498"/>
        <end position="543"/>
    </location>
</feature>
<feature type="disulfide bond" evidence="15">
    <location>
        <begin position="1544"/>
        <end position="1553"/>
    </location>
</feature>
<feature type="disulfide bond" evidence="15">
    <location>
        <begin position="440"/>
        <end position="449"/>
    </location>
</feature>
<dbReference type="GO" id="GO:0009888">
    <property type="term" value="P:tissue development"/>
    <property type="evidence" value="ECO:0000318"/>
    <property type="project" value="GO_Central"/>
</dbReference>
<dbReference type="FunFam" id="2.60.120.200:FF:000150">
    <property type="entry name" value="Laminin subunit alpha 5"/>
    <property type="match status" value="1"/>
</dbReference>
<dbReference type="SUPFAM" id="SSF49899">
    <property type="entry name" value="Concanavalin A-like lectins/glucanases"/>
    <property type="match status" value="5"/>
</dbReference>
<dbReference type="SMART" id="SM00281">
    <property type="entry name" value="LamB"/>
    <property type="match status" value="1"/>
</dbReference>
<feature type="disulfide bond" evidence="15">
    <location>
        <begin position="609"/>
        <end position="618"/>
    </location>
</feature>
<dbReference type="Proteomes" id="UP000018468">
    <property type="component" value="Linkage group LG9"/>
</dbReference>
<feature type="disulfide bond" evidence="14">
    <location>
        <begin position="701"/>
        <end position="710"/>
    </location>
</feature>
<feature type="disulfide bond" evidence="15">
    <location>
        <begin position="1498"/>
        <end position="1507"/>
    </location>
</feature>
<evidence type="ECO:0000256" key="5">
    <source>
        <dbReference type="ARBA" id="ARBA00022729"/>
    </source>
</evidence>
<dbReference type="GeneTree" id="ENSGT00940000155638"/>
<feature type="domain" description="Laminin IV type A" evidence="21">
    <location>
        <begin position="1594"/>
        <end position="1772"/>
    </location>
</feature>
<dbReference type="SUPFAM" id="SSF57196">
    <property type="entry name" value="EGF/Laminin"/>
    <property type="match status" value="15"/>
</dbReference>
<dbReference type="EMBL" id="AHAT01004129">
    <property type="status" value="NOT_ANNOTATED_CDS"/>
    <property type="molecule type" value="Genomic_DNA"/>
</dbReference>
<dbReference type="PANTHER" id="PTHR10574">
    <property type="entry name" value="NETRIN/LAMININ-RELATED"/>
    <property type="match status" value="1"/>
</dbReference>
<evidence type="ECO:0000256" key="9">
    <source>
        <dbReference type="ARBA" id="ARBA00023054"/>
    </source>
</evidence>
<dbReference type="InterPro" id="IPR001791">
    <property type="entry name" value="Laminin_G"/>
</dbReference>
<evidence type="ECO:0000259" key="20">
    <source>
        <dbReference type="PROSITE" id="PS50027"/>
    </source>
</evidence>
<dbReference type="Ensembl" id="ENSLOCT00000001644.1">
    <property type="protein sequence ID" value="ENSLOCP00000001639.1"/>
    <property type="gene ID" value="ENSLOCG00000001396.1"/>
</dbReference>
<feature type="domain" description="Laminin EGF-like" evidence="20">
    <location>
        <begin position="1853"/>
        <end position="1908"/>
    </location>
</feature>
<dbReference type="EMBL" id="AHAT01004134">
    <property type="status" value="NOT_ANNOTATED_CDS"/>
    <property type="molecule type" value="Genomic_DNA"/>
</dbReference>
<keyword evidence="5 17" id="KW-0732">Signal</keyword>
<evidence type="ECO:0000256" key="16">
    <source>
        <dbReference type="SAM" id="Coils"/>
    </source>
</evidence>
<dbReference type="SMART" id="SM00181">
    <property type="entry name" value="EGF"/>
    <property type="match status" value="10"/>
</dbReference>
<evidence type="ECO:0000256" key="4">
    <source>
        <dbReference type="ARBA" id="ARBA00022530"/>
    </source>
</evidence>
<dbReference type="GO" id="GO:0045995">
    <property type="term" value="P:regulation of embryonic development"/>
    <property type="evidence" value="ECO:0007669"/>
    <property type="project" value="InterPro"/>
</dbReference>
<proteinExistence type="predicted"/>
<dbReference type="FunFam" id="2.10.25.10:FF:000011">
    <property type="entry name" value="Cadherin EGF LAG seven-pass G-type receptor"/>
    <property type="match status" value="1"/>
</dbReference>
<evidence type="ECO:0000259" key="19">
    <source>
        <dbReference type="PROSITE" id="PS50026"/>
    </source>
</evidence>
<evidence type="ECO:0000256" key="17">
    <source>
        <dbReference type="SAM" id="SignalP"/>
    </source>
</evidence>
<evidence type="ECO:0000256" key="1">
    <source>
        <dbReference type="ARBA" id="ARBA00004302"/>
    </source>
</evidence>
<comment type="caution">
    <text evidence="14">Lacks conserved residue(s) required for the propagation of feature annotation.</text>
</comment>
<feature type="domain" description="Laminin N-terminal" evidence="22">
    <location>
        <begin position="38"/>
        <end position="291"/>
    </location>
</feature>
<feature type="disulfide bond" evidence="15">
    <location>
        <begin position="636"/>
        <end position="653"/>
    </location>
</feature>
<evidence type="ECO:0000313" key="24">
    <source>
        <dbReference type="Proteomes" id="UP000018468"/>
    </source>
</evidence>
<dbReference type="PROSITE" id="PS50025">
    <property type="entry name" value="LAM_G_DOMAIN"/>
    <property type="match status" value="4"/>
</dbReference>
<dbReference type="HOGENOM" id="CLU_000301_1_0_1"/>
<dbReference type="SMART" id="SM00136">
    <property type="entry name" value="LamNT"/>
    <property type="match status" value="1"/>
</dbReference>
<dbReference type="EMBL" id="AHAT01004131">
    <property type="status" value="NOT_ANNOTATED_CDS"/>
    <property type="molecule type" value="Genomic_DNA"/>
</dbReference>
<feature type="disulfide bond" evidence="15">
    <location>
        <begin position="1825"/>
        <end position="1834"/>
    </location>
</feature>
<feature type="disulfide bond" evidence="15">
    <location>
        <begin position="1525"/>
        <end position="1542"/>
    </location>
</feature>
<dbReference type="FunFam" id="2.60.120.260:FF:000092">
    <property type="entry name" value="Laminin subunit alpha-3"/>
    <property type="match status" value="1"/>
</dbReference>
<dbReference type="InterPro" id="IPR008211">
    <property type="entry name" value="Laminin_N"/>
</dbReference>
<dbReference type="FunFam" id="2.10.25.10:FF:000033">
    <property type="entry name" value="Laminin subunit alpha 2"/>
    <property type="match status" value="1"/>
</dbReference>
<dbReference type="InterPro" id="IPR056863">
    <property type="entry name" value="LMN_ATRN_NET-like_EGF"/>
</dbReference>
<evidence type="ECO:0000256" key="11">
    <source>
        <dbReference type="ARBA" id="ARBA00023180"/>
    </source>
</evidence>
<reference evidence="23" key="2">
    <citation type="submission" date="2025-08" db="UniProtKB">
        <authorList>
            <consortium name="Ensembl"/>
        </authorList>
    </citation>
    <scope>IDENTIFICATION</scope>
</reference>
<accession>W5LZT2</accession>